<dbReference type="EMBL" id="CP012098">
    <property type="protein sequence ID" value="AQP39979.1"/>
    <property type="molecule type" value="Genomic_DNA"/>
</dbReference>
<feature type="domain" description="Schlafen AlbA-2" evidence="1">
    <location>
        <begin position="14"/>
        <end position="128"/>
    </location>
</feature>
<dbReference type="Pfam" id="PF04326">
    <property type="entry name" value="SLFN_AlbA_2"/>
    <property type="match status" value="1"/>
</dbReference>
<name>A0A1Q2C8U1_ANAHA</name>
<protein>
    <submittedName>
        <fullName evidence="2">Transcriptional regulator</fullName>
    </submittedName>
</protein>
<dbReference type="PANTHER" id="PTHR30595">
    <property type="entry name" value="GLPR-RELATED TRANSCRIPTIONAL REPRESSOR"/>
    <property type="match status" value="1"/>
</dbReference>
<dbReference type="RefSeq" id="WP_077326821.1">
    <property type="nucleotide sequence ID" value="NZ_CP012098.1"/>
</dbReference>
<dbReference type="Pfam" id="PF13749">
    <property type="entry name" value="HATPase_c_4"/>
    <property type="match status" value="1"/>
</dbReference>
<dbReference type="Gene3D" id="3.30.565.60">
    <property type="match status" value="1"/>
</dbReference>
<reference evidence="2 3" key="1">
    <citation type="journal article" date="2016" name="Sci. Rep.">
        <title>Accelerated dysbiosis of gut microbiota during aggravation of DSS-induced colitis by a butyrate-producing bacterium.</title>
        <authorList>
            <person name="Zhang Q."/>
            <person name="Wu Y."/>
            <person name="Wang J."/>
            <person name="Wu G."/>
            <person name="Long W."/>
            <person name="Xue Z."/>
            <person name="Wang L."/>
            <person name="Zhang X."/>
            <person name="Pang X."/>
            <person name="Zhao Y."/>
            <person name="Zhao L."/>
            <person name="Zhang C."/>
        </authorList>
    </citation>
    <scope>NUCLEOTIDE SEQUENCE [LARGE SCALE GENOMIC DNA]</scope>
    <source>
        <strain evidence="2 3">BPB5</strain>
    </source>
</reference>
<proteinExistence type="predicted"/>
<dbReference type="InterPro" id="IPR007421">
    <property type="entry name" value="Schlafen_AlbA_2_dom"/>
</dbReference>
<dbReference type="AlphaFoldDB" id="A0A1Q2C8U1"/>
<dbReference type="Gene3D" id="3.30.950.30">
    <property type="entry name" value="Schlafen, AAA domain"/>
    <property type="match status" value="1"/>
</dbReference>
<dbReference type="Proteomes" id="UP000188159">
    <property type="component" value="Chromosome"/>
</dbReference>
<evidence type="ECO:0000259" key="1">
    <source>
        <dbReference type="Pfam" id="PF04326"/>
    </source>
</evidence>
<dbReference type="InterPro" id="IPR038475">
    <property type="entry name" value="RecG_C_sf"/>
</dbReference>
<accession>A0A1Q2C8U1</accession>
<dbReference type="InterPro" id="IPR038461">
    <property type="entry name" value="Schlafen_AlbA_2_dom_sf"/>
</dbReference>
<evidence type="ECO:0000313" key="3">
    <source>
        <dbReference type="Proteomes" id="UP000188159"/>
    </source>
</evidence>
<sequence>MDPEKLRTILQIGETIAVEFKRCSNRIENDVYQSVCSFLNRFGGDIYLGVEDDGTVCGVPENAAGDMVKNFIKIISNPNMFTPTIYLSPEIIKYEGKTIIHIHIPVSAEVHSFKKEVYDRVDDADVKVTATAQLAMMYIRKQNRFTEKQIYPYISLEDFRLDLLPRIRKMATNNIEGMHNWESMSDEELLRSAGLYGKDRATGESGYNLAAVMLLGKDDLIMDICPAYETDALVRRVNVDRYDDREIIRTNLIESYDQLMEFGRKHLSDKFFIEGVERKNLRNIITREMIANTLIHREFTSSYTAKFVIEKDRMYTENANRSSGDGIITPDNMEPNPKNPIVASFFRNIGWSDRLGSGVRNIFKYSKYYSGEEPEFVEGDVFRIIVPLNEDYSYDNVKNGDKKTAIKNGDKKTAIKNGDKKISKKTIQNYKKILEFMEEGKEYTIQDFCNLLNLKPSRTKELLKALTQDIEQIGNNKNRKYRLK</sequence>
<dbReference type="PANTHER" id="PTHR30595:SF6">
    <property type="entry name" value="SCHLAFEN ALBA-2 DOMAIN-CONTAINING PROTEIN"/>
    <property type="match status" value="1"/>
</dbReference>
<organism evidence="2 3">
    <name type="scientific">Anaerostipes hadrus</name>
    <dbReference type="NCBI Taxonomy" id="649756"/>
    <lineage>
        <taxon>Bacteria</taxon>
        <taxon>Bacillati</taxon>
        <taxon>Bacillota</taxon>
        <taxon>Clostridia</taxon>
        <taxon>Lachnospirales</taxon>
        <taxon>Lachnospiraceae</taxon>
        <taxon>Anaerostipes</taxon>
    </lineage>
</organism>
<gene>
    <name evidence="2" type="ORF">DO83_10575</name>
</gene>
<evidence type="ECO:0000313" key="2">
    <source>
        <dbReference type="EMBL" id="AQP39979.1"/>
    </source>
</evidence>